<feature type="transmembrane region" description="Helical" evidence="6">
    <location>
        <begin position="175"/>
        <end position="193"/>
    </location>
</feature>
<dbReference type="Proteomes" id="UP000027584">
    <property type="component" value="Unassembled WGS sequence"/>
</dbReference>
<dbReference type="PANTHER" id="PTHR12677:SF49">
    <property type="entry name" value="TVP38_TMEM64 FAMILY MEMBRANE PROTEIN"/>
    <property type="match status" value="1"/>
</dbReference>
<dbReference type="Pfam" id="PF09335">
    <property type="entry name" value="VTT_dom"/>
    <property type="match status" value="1"/>
</dbReference>
<evidence type="ECO:0000256" key="2">
    <source>
        <dbReference type="ARBA" id="ARBA00022475"/>
    </source>
</evidence>
<comment type="subcellular location">
    <subcellularLocation>
        <location evidence="1 6">Cell membrane</location>
        <topology evidence="1 6">Multi-pass membrane protein</topology>
    </subcellularLocation>
</comment>
<dbReference type="InterPro" id="IPR032816">
    <property type="entry name" value="VTT_dom"/>
</dbReference>
<accession>A0A060RFG5</accession>
<protein>
    <recommendedName>
        <fullName evidence="6">TVP38/TMEM64 family membrane protein</fullName>
    </recommendedName>
</protein>
<dbReference type="EMBL" id="CCBC010000043">
    <property type="protein sequence ID" value="CDO17040.1"/>
    <property type="molecule type" value="Genomic_DNA"/>
</dbReference>
<feature type="transmembrane region" description="Helical" evidence="6">
    <location>
        <begin position="62"/>
        <end position="86"/>
    </location>
</feature>
<organism evidence="8 9">
    <name type="scientific">Streptococcus gallolyticus</name>
    <dbReference type="NCBI Taxonomy" id="315405"/>
    <lineage>
        <taxon>Bacteria</taxon>
        <taxon>Bacillati</taxon>
        <taxon>Bacillota</taxon>
        <taxon>Bacilli</taxon>
        <taxon>Lactobacillales</taxon>
        <taxon>Streptococcaceae</taxon>
        <taxon>Streptococcus</taxon>
    </lineage>
</organism>
<feature type="transmembrane region" description="Helical" evidence="6">
    <location>
        <begin position="14"/>
        <end position="42"/>
    </location>
</feature>
<dbReference type="GO" id="GO:0005886">
    <property type="term" value="C:plasma membrane"/>
    <property type="evidence" value="ECO:0007669"/>
    <property type="project" value="UniProtKB-SubCell"/>
</dbReference>
<dbReference type="InterPro" id="IPR015414">
    <property type="entry name" value="TMEM64"/>
</dbReference>
<proteinExistence type="inferred from homology"/>
<reference evidence="8 9" key="2">
    <citation type="submission" date="2014-05" db="EMBL/GenBank/DDBJ databases">
        <title>Genome sequence of Streptococcus gallolyticus.</title>
        <authorList>
            <person name="Del Campo R."/>
        </authorList>
    </citation>
    <scope>NUCLEOTIDE SEQUENCE [LARGE SCALE GENOMIC DNA]</scope>
    <source>
        <strain evidence="8 9">LMG17956</strain>
    </source>
</reference>
<keyword evidence="2 6" id="KW-1003">Cell membrane</keyword>
<dbReference type="AlphaFoldDB" id="A0A060RFG5"/>
<keyword evidence="4 6" id="KW-1133">Transmembrane helix</keyword>
<evidence type="ECO:0000256" key="4">
    <source>
        <dbReference type="ARBA" id="ARBA00022989"/>
    </source>
</evidence>
<gene>
    <name evidence="8" type="ORF">BN963_SGAL_00219</name>
</gene>
<evidence type="ECO:0000256" key="3">
    <source>
        <dbReference type="ARBA" id="ARBA00022692"/>
    </source>
</evidence>
<reference evidence="8 9" key="1">
    <citation type="submission" date="2014-02" db="EMBL/GenBank/DDBJ databases">
        <authorList>
            <person name="Manrique M."/>
        </authorList>
    </citation>
    <scope>NUCLEOTIDE SEQUENCE [LARGE SCALE GENOMIC DNA]</scope>
    <source>
        <strain evidence="8 9">LMG17956</strain>
    </source>
</reference>
<evidence type="ECO:0000256" key="5">
    <source>
        <dbReference type="ARBA" id="ARBA00023136"/>
    </source>
</evidence>
<comment type="caution">
    <text evidence="8">The sequence shown here is derived from an EMBL/GenBank/DDBJ whole genome shotgun (WGS) entry which is preliminary data.</text>
</comment>
<comment type="similarity">
    <text evidence="6">Belongs to the TVP38/TMEM64 family.</text>
</comment>
<evidence type="ECO:0000259" key="7">
    <source>
        <dbReference type="Pfam" id="PF09335"/>
    </source>
</evidence>
<feature type="domain" description="VTT" evidence="7">
    <location>
        <begin position="84"/>
        <end position="195"/>
    </location>
</feature>
<evidence type="ECO:0000313" key="9">
    <source>
        <dbReference type="Proteomes" id="UP000027584"/>
    </source>
</evidence>
<feature type="transmembrane region" description="Helical" evidence="6">
    <location>
        <begin position="98"/>
        <end position="118"/>
    </location>
</feature>
<name>A0A060RFG5_9STRE</name>
<evidence type="ECO:0000313" key="8">
    <source>
        <dbReference type="EMBL" id="CDO17040.1"/>
    </source>
</evidence>
<feature type="transmembrane region" description="Helical" evidence="6">
    <location>
        <begin position="205"/>
        <end position="222"/>
    </location>
</feature>
<keyword evidence="5 6" id="KW-0472">Membrane</keyword>
<evidence type="ECO:0000256" key="1">
    <source>
        <dbReference type="ARBA" id="ARBA00004651"/>
    </source>
</evidence>
<dbReference type="PANTHER" id="PTHR12677">
    <property type="entry name" value="GOLGI APPARATUS MEMBRANE PROTEIN TVP38-RELATED"/>
    <property type="match status" value="1"/>
</dbReference>
<sequence>MKKFKYGYDDLRKILITIGVIAVVSYFVIYVIGHWDIIVTFLQSRSQAEMKVILSQLRSKTILNFVILILLTAVTAAIPFMSNAIFAIFNGVVYGPGIGFLMNVFSNILGNFVFIKILKMIDITDSEKKLKNRFASIDALENTDFGIILGYMIPIMPTILVNYHVAETKLSWRKWLLYITIGVAPSSFVYALGGDAVVAGNLKRIVVLLVIVAVVYLVVTYLKRRGKKKA</sequence>
<evidence type="ECO:0000256" key="6">
    <source>
        <dbReference type="RuleBase" id="RU366058"/>
    </source>
</evidence>
<keyword evidence="3 6" id="KW-0812">Transmembrane</keyword>